<accession>A0A7C7ZDY1</accession>
<dbReference type="PANTHER" id="PTHR43687">
    <property type="entry name" value="ADENYLYLSULFATE REDUCTASE, BETA SUBUNIT"/>
    <property type="match status" value="1"/>
</dbReference>
<dbReference type="Gene3D" id="3.30.70.20">
    <property type="match status" value="2"/>
</dbReference>
<protein>
    <submittedName>
        <fullName evidence="9">4Fe-4S dicluster domain-containing protein</fullName>
    </submittedName>
</protein>
<evidence type="ECO:0000256" key="6">
    <source>
        <dbReference type="ARBA" id="ARBA00023004"/>
    </source>
</evidence>
<evidence type="ECO:0000256" key="7">
    <source>
        <dbReference type="ARBA" id="ARBA00023014"/>
    </source>
</evidence>
<evidence type="ECO:0000256" key="3">
    <source>
        <dbReference type="ARBA" id="ARBA00022723"/>
    </source>
</evidence>
<proteinExistence type="predicted"/>
<dbReference type="Pfam" id="PF12800">
    <property type="entry name" value="Fer4_4"/>
    <property type="match status" value="1"/>
</dbReference>
<keyword evidence="6" id="KW-0408">Iron</keyword>
<keyword evidence="5" id="KW-0249">Electron transport</keyword>
<name>A0A7C7ZDY1_9ARCH</name>
<keyword evidence="2" id="KW-0004">4Fe-4S</keyword>
<keyword evidence="3" id="KW-0479">Metal-binding</keyword>
<feature type="domain" description="4Fe-4S ferredoxin-type" evidence="8">
    <location>
        <begin position="48"/>
        <end position="77"/>
    </location>
</feature>
<keyword evidence="1" id="KW-0813">Transport</keyword>
<evidence type="ECO:0000313" key="10">
    <source>
        <dbReference type="Proteomes" id="UP000589516"/>
    </source>
</evidence>
<reference evidence="10" key="1">
    <citation type="journal article" date="2019" name="bioRxiv">
        <title>Genome diversification in globally distributed novel marine Proteobacteria is linked to environmental adaptation.</title>
        <authorList>
            <person name="Zhou Z."/>
            <person name="Tran P.Q."/>
            <person name="Kieft K."/>
            <person name="Anantharaman K."/>
        </authorList>
    </citation>
    <scope>NUCLEOTIDE SEQUENCE [LARGE SCALE GENOMIC DNA]</scope>
</reference>
<evidence type="ECO:0000256" key="1">
    <source>
        <dbReference type="ARBA" id="ARBA00022448"/>
    </source>
</evidence>
<evidence type="ECO:0000256" key="4">
    <source>
        <dbReference type="ARBA" id="ARBA00022737"/>
    </source>
</evidence>
<dbReference type="SUPFAM" id="SSF54862">
    <property type="entry name" value="4Fe-4S ferredoxins"/>
    <property type="match status" value="2"/>
</dbReference>
<feature type="domain" description="4Fe-4S ferredoxin-type" evidence="8">
    <location>
        <begin position="85"/>
        <end position="115"/>
    </location>
</feature>
<evidence type="ECO:0000256" key="5">
    <source>
        <dbReference type="ARBA" id="ARBA00022982"/>
    </source>
</evidence>
<feature type="domain" description="4Fe-4S ferredoxin-type" evidence="8">
    <location>
        <begin position="250"/>
        <end position="279"/>
    </location>
</feature>
<gene>
    <name evidence="9" type="ORF">EYQ16_04820</name>
</gene>
<comment type="caution">
    <text evidence="9">The sequence shown here is derived from an EMBL/GenBank/DDBJ whole genome shotgun (WGS) entry which is preliminary data.</text>
</comment>
<evidence type="ECO:0000313" key="9">
    <source>
        <dbReference type="EMBL" id="HIG63819.1"/>
    </source>
</evidence>
<dbReference type="GO" id="GO:0046872">
    <property type="term" value="F:metal ion binding"/>
    <property type="evidence" value="ECO:0007669"/>
    <property type="project" value="UniProtKB-KW"/>
</dbReference>
<dbReference type="InterPro" id="IPR050572">
    <property type="entry name" value="Fe-S_Ferredoxin"/>
</dbReference>
<keyword evidence="7" id="KW-0411">Iron-sulfur</keyword>
<dbReference type="AlphaFoldDB" id="A0A7C7ZDY1"/>
<dbReference type="EMBL" id="DUAV01000031">
    <property type="protein sequence ID" value="HIG63819.1"/>
    <property type="molecule type" value="Genomic_DNA"/>
</dbReference>
<dbReference type="GO" id="GO:0051539">
    <property type="term" value="F:4 iron, 4 sulfur cluster binding"/>
    <property type="evidence" value="ECO:0007669"/>
    <property type="project" value="UniProtKB-KW"/>
</dbReference>
<dbReference type="PANTHER" id="PTHR43687:SF6">
    <property type="entry name" value="L-ASPARTATE SEMIALDEHYDE SULFURTRANSFERASE IRON-SULFUR SUBUNIT"/>
    <property type="match status" value="1"/>
</dbReference>
<dbReference type="Pfam" id="PF14697">
    <property type="entry name" value="Fer4_21"/>
    <property type="match status" value="1"/>
</dbReference>
<dbReference type="InterPro" id="IPR017900">
    <property type="entry name" value="4Fe4S_Fe_S_CS"/>
</dbReference>
<dbReference type="PROSITE" id="PS00198">
    <property type="entry name" value="4FE4S_FER_1"/>
    <property type="match status" value="2"/>
</dbReference>
<dbReference type="GO" id="GO:0016491">
    <property type="term" value="F:oxidoreductase activity"/>
    <property type="evidence" value="ECO:0007669"/>
    <property type="project" value="UniProtKB-ARBA"/>
</dbReference>
<keyword evidence="4" id="KW-0677">Repeat</keyword>
<sequence length="280" mass="29944">MAAGIDRQYLSAWKQAATHSGDSEPVQIWTQDGTYDGLDSGKLGIWGTVVGVDFDMCIADGACIDACPVDVYEWIDSPGHAASERKPFMPREPDCIVCRACEEVCPVDAVLITAPDDVEAAMAGAASAPAPVIAEAAVTEGKALAEVIASAAPAVAAPAWEPKPDIWLQRMKESLADADLPDTGMAKAKPLFKEIRKETLDSLSRGKEFIALVHNDKCIGCTQCVYFCNFASIDMIGWELETRTDAFESKKALIVEDTCTGCTLCVFACPVEAITMEARA</sequence>
<organism evidence="9 10">
    <name type="scientific">Marine Group III euryarchaeote</name>
    <dbReference type="NCBI Taxonomy" id="2173149"/>
    <lineage>
        <taxon>Archaea</taxon>
        <taxon>Methanobacteriati</taxon>
        <taxon>Thermoplasmatota</taxon>
        <taxon>Thermoplasmata</taxon>
        <taxon>Candidatus Thermoprofundales</taxon>
    </lineage>
</organism>
<dbReference type="PROSITE" id="PS51379">
    <property type="entry name" value="4FE4S_FER_2"/>
    <property type="match status" value="4"/>
</dbReference>
<dbReference type="Pfam" id="PF00037">
    <property type="entry name" value="Fer4"/>
    <property type="match status" value="1"/>
</dbReference>
<dbReference type="Proteomes" id="UP000589516">
    <property type="component" value="Unassembled WGS sequence"/>
</dbReference>
<evidence type="ECO:0000256" key="2">
    <source>
        <dbReference type="ARBA" id="ARBA00022485"/>
    </source>
</evidence>
<feature type="domain" description="4Fe-4S ferredoxin-type" evidence="8">
    <location>
        <begin position="209"/>
        <end position="238"/>
    </location>
</feature>
<evidence type="ECO:0000259" key="8">
    <source>
        <dbReference type="PROSITE" id="PS51379"/>
    </source>
</evidence>
<dbReference type="InterPro" id="IPR017896">
    <property type="entry name" value="4Fe4S_Fe-S-bd"/>
</dbReference>